<organism evidence="1 2">
    <name type="scientific">Streptomyces umbrinus</name>
    <dbReference type="NCBI Taxonomy" id="67370"/>
    <lineage>
        <taxon>Bacteria</taxon>
        <taxon>Bacillati</taxon>
        <taxon>Actinomycetota</taxon>
        <taxon>Actinomycetes</taxon>
        <taxon>Kitasatosporales</taxon>
        <taxon>Streptomycetaceae</taxon>
        <taxon>Streptomyces</taxon>
        <taxon>Streptomyces phaeochromogenes group</taxon>
    </lineage>
</organism>
<gene>
    <name evidence="1" type="ORF">QF035_000988</name>
</gene>
<dbReference type="EMBL" id="JAUSZI010000002">
    <property type="protein sequence ID" value="MDQ1023406.1"/>
    <property type="molecule type" value="Genomic_DNA"/>
</dbReference>
<proteinExistence type="predicted"/>
<reference evidence="1 2" key="1">
    <citation type="submission" date="2023-07" db="EMBL/GenBank/DDBJ databases">
        <title>Comparative genomics of wheat-associated soil bacteria to identify genetic determinants of phenazine resistance.</title>
        <authorList>
            <person name="Mouncey N."/>
        </authorList>
    </citation>
    <scope>NUCLEOTIDE SEQUENCE [LARGE SCALE GENOMIC DNA]</scope>
    <source>
        <strain evidence="1 2">V2I4</strain>
    </source>
</reference>
<dbReference type="Proteomes" id="UP001230328">
    <property type="component" value="Unassembled WGS sequence"/>
</dbReference>
<name>A0ABU0SIL3_9ACTN</name>
<evidence type="ECO:0000313" key="2">
    <source>
        <dbReference type="Proteomes" id="UP001230328"/>
    </source>
</evidence>
<keyword evidence="2" id="KW-1185">Reference proteome</keyword>
<sequence>MKLDDQRPTLALVLEIDEIYLHCPQSLRRSEVWNPASWQTG</sequence>
<evidence type="ECO:0000313" key="1">
    <source>
        <dbReference type="EMBL" id="MDQ1023406.1"/>
    </source>
</evidence>
<accession>A0ABU0SIL3</accession>
<comment type="caution">
    <text evidence="1">The sequence shown here is derived from an EMBL/GenBank/DDBJ whole genome shotgun (WGS) entry which is preliminary data.</text>
</comment>
<protein>
    <submittedName>
        <fullName evidence="1">Pyridoxine 5'-phosphate oxidase superfamily flavin-nucleotide-binding protein</fullName>
    </submittedName>
</protein>